<evidence type="ECO:0000256" key="5">
    <source>
        <dbReference type="ARBA" id="ARBA00022679"/>
    </source>
</evidence>
<evidence type="ECO:0000256" key="4">
    <source>
        <dbReference type="ARBA" id="ARBA00022553"/>
    </source>
</evidence>
<dbReference type="SUPFAM" id="SSF55874">
    <property type="entry name" value="ATPase domain of HSP90 chaperone/DNA topoisomerase II/histidine kinase"/>
    <property type="match status" value="1"/>
</dbReference>
<dbReference type="EC" id="2.7.13.3" evidence="13"/>
<keyword evidence="5 13" id="KW-0808">Transferase</keyword>
<keyword evidence="7 13" id="KW-0547">Nucleotide-binding</keyword>
<dbReference type="InterPro" id="IPR001315">
    <property type="entry name" value="CARD"/>
</dbReference>
<keyword evidence="3 13" id="KW-1003">Cell membrane</keyword>
<feature type="domain" description="Histidine kinase" evidence="15">
    <location>
        <begin position="151"/>
        <end position="340"/>
    </location>
</feature>
<keyword evidence="10 14" id="KW-1133">Transmembrane helix</keyword>
<evidence type="ECO:0000256" key="8">
    <source>
        <dbReference type="ARBA" id="ARBA00022777"/>
    </source>
</evidence>
<dbReference type="GO" id="GO:0016301">
    <property type="term" value="F:kinase activity"/>
    <property type="evidence" value="ECO:0007669"/>
    <property type="project" value="UniProtKB-KW"/>
</dbReference>
<keyword evidence="4" id="KW-0597">Phosphoprotein</keyword>
<dbReference type="InterPro" id="IPR050482">
    <property type="entry name" value="Sensor_HK_TwoCompSys"/>
</dbReference>
<gene>
    <name evidence="17" type="ORF">P6P90_01680</name>
</gene>
<dbReference type="PROSITE" id="PS50109">
    <property type="entry name" value="HIS_KIN"/>
    <property type="match status" value="1"/>
</dbReference>
<dbReference type="Gene3D" id="1.20.5.1930">
    <property type="match status" value="1"/>
</dbReference>
<feature type="transmembrane region" description="Helical" evidence="14">
    <location>
        <begin position="47"/>
        <end position="70"/>
    </location>
</feature>
<sequence length="345" mass="39390">MKSKENVLWTYMHYSTLLCLGISIFATGTYAWQSKQNLYSFLIERNVASIPVVIFVIVGSAAFGAGMGYAMGHYMKRRLDELSNVLLDMDRGNYQNIDFSLLHEYGEVGERIVALGKRLEEQTVVFQKLSSEKVSSSEEIRQKAIAQERHRLGRELHDSVSQQLFAVSMMMSAVNERQSLDKKQLEMIEQMIVYAQSEMRALLLHLRPVQLEGKKLAEGIQELLQELSSKQQIKIDWLIEPLDLEKGIEDHLFRIVQEAISNTLRHAKAKRMEVRLRKIEQYVILKLLDDGVGFNVNDRKAGSYGLTSMQERVQEIGGVLKIISFPKKGTQIEVKVPIIEKGESI</sequence>
<name>A0ABT6H159_9BACI</name>
<evidence type="ECO:0000256" key="6">
    <source>
        <dbReference type="ARBA" id="ARBA00022692"/>
    </source>
</evidence>
<dbReference type="PANTHER" id="PTHR24421:SF37">
    <property type="entry name" value="SENSOR HISTIDINE KINASE NARS"/>
    <property type="match status" value="1"/>
</dbReference>
<evidence type="ECO:0000259" key="16">
    <source>
        <dbReference type="PROSITE" id="PS50209"/>
    </source>
</evidence>
<comment type="subcellular location">
    <subcellularLocation>
        <location evidence="2 13">Cell membrane</location>
        <topology evidence="2 13">Multi-pass membrane protein</topology>
    </subcellularLocation>
</comment>
<keyword evidence="9 13" id="KW-0067">ATP-binding</keyword>
<evidence type="ECO:0000256" key="14">
    <source>
        <dbReference type="SAM" id="Phobius"/>
    </source>
</evidence>
<evidence type="ECO:0000256" key="7">
    <source>
        <dbReference type="ARBA" id="ARBA00022741"/>
    </source>
</evidence>
<dbReference type="EMBL" id="JARULN010000001">
    <property type="protein sequence ID" value="MDG5752710.1"/>
    <property type="molecule type" value="Genomic_DNA"/>
</dbReference>
<dbReference type="InterPro" id="IPR036890">
    <property type="entry name" value="HATPase_C_sf"/>
</dbReference>
<dbReference type="SMART" id="SM00387">
    <property type="entry name" value="HATPase_c"/>
    <property type="match status" value="1"/>
</dbReference>
<organism evidence="17 18">
    <name type="scientific">Ectobacillus antri</name>
    <dbReference type="NCBI Taxonomy" id="2486280"/>
    <lineage>
        <taxon>Bacteria</taxon>
        <taxon>Bacillati</taxon>
        <taxon>Bacillota</taxon>
        <taxon>Bacilli</taxon>
        <taxon>Bacillales</taxon>
        <taxon>Bacillaceae</taxon>
        <taxon>Ectobacillus</taxon>
    </lineage>
</organism>
<evidence type="ECO:0000256" key="12">
    <source>
        <dbReference type="ARBA" id="ARBA00023136"/>
    </source>
</evidence>
<dbReference type="Gene3D" id="3.30.565.10">
    <property type="entry name" value="Histidine kinase-like ATPase, C-terminal domain"/>
    <property type="match status" value="1"/>
</dbReference>
<evidence type="ECO:0000256" key="2">
    <source>
        <dbReference type="ARBA" id="ARBA00004651"/>
    </source>
</evidence>
<keyword evidence="6 14" id="KW-0812">Transmembrane</keyword>
<keyword evidence="8 13" id="KW-0418">Kinase</keyword>
<dbReference type="RefSeq" id="WP_124563824.1">
    <property type="nucleotide sequence ID" value="NZ_JARRRY010000001.1"/>
</dbReference>
<protein>
    <recommendedName>
        <fullName evidence="13">Sensor histidine kinase</fullName>
        <ecNumber evidence="13">2.7.13.3</ecNumber>
    </recommendedName>
</protein>
<evidence type="ECO:0000256" key="13">
    <source>
        <dbReference type="PIRNR" id="PIRNR037431"/>
    </source>
</evidence>
<evidence type="ECO:0000313" key="18">
    <source>
        <dbReference type="Proteomes" id="UP001218246"/>
    </source>
</evidence>
<evidence type="ECO:0000256" key="10">
    <source>
        <dbReference type="ARBA" id="ARBA00022989"/>
    </source>
</evidence>
<dbReference type="Proteomes" id="UP001218246">
    <property type="component" value="Unassembled WGS sequence"/>
</dbReference>
<reference evidence="17 18" key="1">
    <citation type="submission" date="2023-04" db="EMBL/GenBank/DDBJ databases">
        <title>Ectobacillus antri isolated from activated sludge.</title>
        <authorList>
            <person name="Yan P."/>
            <person name="Liu X."/>
        </authorList>
    </citation>
    <scope>NUCLEOTIDE SEQUENCE [LARGE SCALE GENOMIC DNA]</scope>
    <source>
        <strain evidence="17 18">C18H</strain>
    </source>
</reference>
<dbReference type="Pfam" id="PF07730">
    <property type="entry name" value="HisKA_3"/>
    <property type="match status" value="1"/>
</dbReference>
<evidence type="ECO:0000256" key="3">
    <source>
        <dbReference type="ARBA" id="ARBA00022475"/>
    </source>
</evidence>
<proteinExistence type="predicted"/>
<feature type="domain" description="CARD" evidence="16">
    <location>
        <begin position="137"/>
        <end position="226"/>
    </location>
</feature>
<evidence type="ECO:0000259" key="15">
    <source>
        <dbReference type="PROSITE" id="PS50109"/>
    </source>
</evidence>
<keyword evidence="12 13" id="KW-0472">Membrane</keyword>
<evidence type="ECO:0000256" key="9">
    <source>
        <dbReference type="ARBA" id="ARBA00022840"/>
    </source>
</evidence>
<dbReference type="PIRSF" id="PIRSF037431">
    <property type="entry name" value="STHK_LiaS"/>
    <property type="match status" value="1"/>
</dbReference>
<keyword evidence="18" id="KW-1185">Reference proteome</keyword>
<dbReference type="InterPro" id="IPR003594">
    <property type="entry name" value="HATPase_dom"/>
</dbReference>
<dbReference type="InterPro" id="IPR005467">
    <property type="entry name" value="His_kinase_dom"/>
</dbReference>
<keyword evidence="11 13" id="KW-0902">Two-component regulatory system</keyword>
<dbReference type="CDD" id="cd16917">
    <property type="entry name" value="HATPase_UhpB-NarQ-NarX-like"/>
    <property type="match status" value="1"/>
</dbReference>
<evidence type="ECO:0000256" key="1">
    <source>
        <dbReference type="ARBA" id="ARBA00000085"/>
    </source>
</evidence>
<evidence type="ECO:0000256" key="11">
    <source>
        <dbReference type="ARBA" id="ARBA00023012"/>
    </source>
</evidence>
<dbReference type="PANTHER" id="PTHR24421">
    <property type="entry name" value="NITRATE/NITRITE SENSOR PROTEIN NARX-RELATED"/>
    <property type="match status" value="1"/>
</dbReference>
<dbReference type="InterPro" id="IPR017202">
    <property type="entry name" value="LiaS/VraS"/>
</dbReference>
<accession>A0ABT6H159</accession>
<comment type="caution">
    <text evidence="17">The sequence shown here is derived from an EMBL/GenBank/DDBJ whole genome shotgun (WGS) entry which is preliminary data.</text>
</comment>
<evidence type="ECO:0000313" key="17">
    <source>
        <dbReference type="EMBL" id="MDG5752710.1"/>
    </source>
</evidence>
<dbReference type="PROSITE" id="PS50209">
    <property type="entry name" value="CARD"/>
    <property type="match status" value="1"/>
</dbReference>
<dbReference type="InterPro" id="IPR011712">
    <property type="entry name" value="Sig_transdc_His_kin_sub3_dim/P"/>
</dbReference>
<dbReference type="Pfam" id="PF02518">
    <property type="entry name" value="HATPase_c"/>
    <property type="match status" value="1"/>
</dbReference>
<comment type="catalytic activity">
    <reaction evidence="1 13">
        <text>ATP + protein L-histidine = ADP + protein N-phospho-L-histidine.</text>
        <dbReference type="EC" id="2.7.13.3"/>
    </reaction>
</comment>